<dbReference type="GO" id="GO:0031388">
    <property type="term" value="P:organic acid phosphorylation"/>
    <property type="evidence" value="ECO:0007669"/>
    <property type="project" value="UniProtKB-UniRule"/>
</dbReference>
<dbReference type="Gene3D" id="3.40.50.10350">
    <property type="entry name" value="Glycerate kinase, domain 1"/>
    <property type="match status" value="1"/>
</dbReference>
<dbReference type="InterPro" id="IPR018197">
    <property type="entry name" value="Glycerate_kinase_RE-like"/>
</dbReference>
<organism evidence="5 6">
    <name type="scientific">Vibrio gazogenes DSM 21264 = NBRC 103151</name>
    <dbReference type="NCBI Taxonomy" id="1123492"/>
    <lineage>
        <taxon>Bacteria</taxon>
        <taxon>Pseudomonadati</taxon>
        <taxon>Pseudomonadota</taxon>
        <taxon>Gammaproteobacteria</taxon>
        <taxon>Vibrionales</taxon>
        <taxon>Vibrionaceae</taxon>
        <taxon>Vibrio</taxon>
    </lineage>
</organism>
<reference evidence="6" key="1">
    <citation type="submission" date="2016-11" db="EMBL/GenBank/DDBJ databases">
        <authorList>
            <person name="Varghese N."/>
            <person name="Submissions S."/>
        </authorList>
    </citation>
    <scope>NUCLEOTIDE SEQUENCE [LARGE SCALE GENOMIC DNA]</scope>
    <source>
        <strain evidence="6">DSM 21264</strain>
    </source>
</reference>
<dbReference type="GO" id="GO:0008887">
    <property type="term" value="F:glycerate kinase activity"/>
    <property type="evidence" value="ECO:0007669"/>
    <property type="project" value="UniProtKB-UniRule"/>
</dbReference>
<dbReference type="InterPro" id="IPR036129">
    <property type="entry name" value="Glycerate_kinase_sf"/>
</dbReference>
<dbReference type="Proteomes" id="UP000184159">
    <property type="component" value="Unassembled WGS sequence"/>
</dbReference>
<dbReference type="AlphaFoldDB" id="A0A1M5GLB7"/>
<evidence type="ECO:0000313" key="6">
    <source>
        <dbReference type="Proteomes" id="UP000184159"/>
    </source>
</evidence>
<dbReference type="Gene3D" id="3.90.1510.10">
    <property type="entry name" value="Glycerate kinase, domain 2"/>
    <property type="match status" value="1"/>
</dbReference>
<gene>
    <name evidence="5" type="ORF">SAMN02745781_03841</name>
</gene>
<dbReference type="SUPFAM" id="SSF110738">
    <property type="entry name" value="Glycerate kinase I"/>
    <property type="match status" value="1"/>
</dbReference>
<evidence type="ECO:0000256" key="3">
    <source>
        <dbReference type="ARBA" id="ARBA00022777"/>
    </source>
</evidence>
<protein>
    <submittedName>
        <fullName evidence="5">Glycerate kinase</fullName>
    </submittedName>
</protein>
<keyword evidence="3 4" id="KW-0418">Kinase</keyword>
<dbReference type="NCBIfam" id="TIGR00045">
    <property type="entry name" value="glycerate kinase"/>
    <property type="match status" value="1"/>
</dbReference>
<evidence type="ECO:0000256" key="1">
    <source>
        <dbReference type="ARBA" id="ARBA00006284"/>
    </source>
</evidence>
<name>A0A1M5GLB7_VIBGA</name>
<evidence type="ECO:0000313" key="5">
    <source>
        <dbReference type="EMBL" id="SHG04535.1"/>
    </source>
</evidence>
<dbReference type="PANTHER" id="PTHR21599:SF0">
    <property type="entry name" value="GLYCERATE KINASE"/>
    <property type="match status" value="1"/>
</dbReference>
<dbReference type="RefSeq" id="WP_072962993.1">
    <property type="nucleotide sequence ID" value="NZ_FQUH01000025.1"/>
</dbReference>
<accession>A0A1M5GLB7</accession>
<dbReference type="InterPro" id="IPR018193">
    <property type="entry name" value="Glyc_kinase_flavodox-like_fold"/>
</dbReference>
<dbReference type="EMBL" id="FQUH01000025">
    <property type="protein sequence ID" value="SHG04535.1"/>
    <property type="molecule type" value="Genomic_DNA"/>
</dbReference>
<dbReference type="Pfam" id="PF02595">
    <property type="entry name" value="Gly_kinase"/>
    <property type="match status" value="1"/>
</dbReference>
<dbReference type="PIRSF" id="PIRSF006078">
    <property type="entry name" value="GlxK"/>
    <property type="match status" value="1"/>
</dbReference>
<evidence type="ECO:0000256" key="2">
    <source>
        <dbReference type="ARBA" id="ARBA00022679"/>
    </source>
</evidence>
<keyword evidence="2 4" id="KW-0808">Transferase</keyword>
<evidence type="ECO:0000256" key="4">
    <source>
        <dbReference type="PIRNR" id="PIRNR006078"/>
    </source>
</evidence>
<comment type="similarity">
    <text evidence="1 4">Belongs to the glycerate kinase type-1 family.</text>
</comment>
<sequence>MKIVIAPDSFKESLTALEVSQAIKTGLARVWPDAEYVSVPIADGGEGTVQALIDATGGKKVYTEVRDPRGNPIQACYGVLGDSTTAVIEVAEACGLHRIPLDQRDTKYTSSYGVGQLILNALDLGVNRLIIGLGGTATTDGGSGMLAALGGKFLDIEGEQITPCGEALLKVHQIDVSKLDSRLSQCEILVACDVDNPLCGDMGAAAFFGPQKGATSEDIAILDKALLQFGKVTEKTSVRPVINAKGAGAAGGMGAAWLGYTHAQLKPGVELVLQIVELEDQLLDADLVITGEGKIDKQTIHGKAPVGVAKLAKKHDIPVIAVAGCTNDGYQSVYDSGIDAVFTCVPRAMNLDDAFAEAETNLTNLAENIARMYQLY</sequence>
<proteinExistence type="inferred from homology"/>
<dbReference type="InterPro" id="IPR004381">
    <property type="entry name" value="Glycerate_kinase"/>
</dbReference>
<dbReference type="PANTHER" id="PTHR21599">
    <property type="entry name" value="GLYCERATE KINASE"/>
    <property type="match status" value="1"/>
</dbReference>
<keyword evidence="6" id="KW-1185">Reference proteome</keyword>